<dbReference type="AlphaFoldDB" id="A0A433WLW4"/>
<evidence type="ECO:0000313" key="1">
    <source>
        <dbReference type="EMBL" id="NSL86331.1"/>
    </source>
</evidence>
<dbReference type="OrthoDB" id="758560at2"/>
<evidence type="ECO:0000313" key="2">
    <source>
        <dbReference type="Proteomes" id="UP000281028"/>
    </source>
</evidence>
<dbReference type="GO" id="GO:0016747">
    <property type="term" value="F:acyltransferase activity, transferring groups other than amino-acyl groups"/>
    <property type="evidence" value="ECO:0007669"/>
    <property type="project" value="InterPro"/>
</dbReference>
<sequence>MEFTTSTAADMDEIFRLYDEAIAFQKTRFHKHWKAFDRDLVAREIAAGHQWKIVQDGKIACVFVTAFSDPFIWGEKNSDPAVYLHRIVTNPAFRGGSYVREIVKWAKEYGREQGLKFIRMDTWGDNQDLISYYVKCGFTFLGLVTPGDTAQLPAHYSAAQLSLFEISID</sequence>
<dbReference type="CDD" id="cd04301">
    <property type="entry name" value="NAT_SF"/>
    <property type="match status" value="1"/>
</dbReference>
<accession>A0A433WLW4</accession>
<dbReference type="SUPFAM" id="SSF55729">
    <property type="entry name" value="Acyl-CoA N-acyltransferases (Nat)"/>
    <property type="match status" value="1"/>
</dbReference>
<proteinExistence type="predicted"/>
<keyword evidence="2" id="KW-1185">Reference proteome</keyword>
<dbReference type="Pfam" id="PF00583">
    <property type="entry name" value="Acetyltransf_1"/>
    <property type="match status" value="1"/>
</dbReference>
<comment type="caution">
    <text evidence="1">The sequence shown here is derived from an EMBL/GenBank/DDBJ whole genome shotgun (WGS) entry which is preliminary data.</text>
</comment>
<name>A0A433WLW4_9BACT</name>
<reference evidence="1" key="1">
    <citation type="submission" date="2020-05" db="EMBL/GenBank/DDBJ databases">
        <title>Chitinophaga laudate sp. nov., isolated from a tropical peat swamp.</title>
        <authorList>
            <person name="Goh C.B.S."/>
            <person name="Lee M.S."/>
            <person name="Parimannan S."/>
            <person name="Pasbakhsh P."/>
            <person name="Yule C.M."/>
            <person name="Rajandas H."/>
            <person name="Loke S."/>
            <person name="Croft L."/>
            <person name="Tan J.B.L."/>
        </authorList>
    </citation>
    <scope>NUCLEOTIDE SEQUENCE</scope>
    <source>
        <strain evidence="1">Mgbs1</strain>
    </source>
</reference>
<gene>
    <name evidence="1" type="ORF">ECE50_005800</name>
</gene>
<organism evidence="1 2">
    <name type="scientific">Chitinophaga solisilvae</name>
    <dbReference type="NCBI Taxonomy" id="1233460"/>
    <lineage>
        <taxon>Bacteria</taxon>
        <taxon>Pseudomonadati</taxon>
        <taxon>Bacteroidota</taxon>
        <taxon>Chitinophagia</taxon>
        <taxon>Chitinophagales</taxon>
        <taxon>Chitinophagaceae</taxon>
        <taxon>Chitinophaga</taxon>
    </lineage>
</organism>
<dbReference type="Gene3D" id="3.40.630.30">
    <property type="match status" value="1"/>
</dbReference>
<dbReference type="InterPro" id="IPR000182">
    <property type="entry name" value="GNAT_dom"/>
</dbReference>
<dbReference type="InterPro" id="IPR016181">
    <property type="entry name" value="Acyl_CoA_acyltransferase"/>
</dbReference>
<dbReference type="Proteomes" id="UP000281028">
    <property type="component" value="Unassembled WGS sequence"/>
</dbReference>
<dbReference type="PROSITE" id="PS51186">
    <property type="entry name" value="GNAT"/>
    <property type="match status" value="1"/>
</dbReference>
<protein>
    <submittedName>
        <fullName evidence="1">GNAT family N-acetyltransferase</fullName>
    </submittedName>
</protein>
<dbReference type="EMBL" id="RIAR02000001">
    <property type="protein sequence ID" value="NSL86331.1"/>
    <property type="molecule type" value="Genomic_DNA"/>
</dbReference>